<evidence type="ECO:0000313" key="1">
    <source>
        <dbReference type="EMBL" id="KAK5630577.1"/>
    </source>
</evidence>
<name>A0AAN7Z6P5_9PEZI</name>
<dbReference type="EMBL" id="JAWHQM010000016">
    <property type="protein sequence ID" value="KAK5630577.1"/>
    <property type="molecule type" value="Genomic_DNA"/>
</dbReference>
<sequence length="62" mass="6672">MTIRSLDLGLESLDTDKLISHASLRLSDNVRRLDPSGPVLICETPATRFDGAFLLAFGAING</sequence>
<keyword evidence="2" id="KW-1185">Reference proteome</keyword>
<accession>A0AAN7Z6P5</accession>
<proteinExistence type="predicted"/>
<gene>
    <name evidence="1" type="ORF">RRF57_006292</name>
</gene>
<evidence type="ECO:0000313" key="2">
    <source>
        <dbReference type="Proteomes" id="UP001305414"/>
    </source>
</evidence>
<reference evidence="1 2" key="1">
    <citation type="submission" date="2023-10" db="EMBL/GenBank/DDBJ databases">
        <title>Draft genome sequence of Xylaria bambusicola isolate GMP-LS, the root and basal stem rot pathogen of sugarcane in Indonesia.</title>
        <authorList>
            <person name="Selvaraj P."/>
            <person name="Muralishankar V."/>
            <person name="Muruganantham S."/>
            <person name="Sp S."/>
            <person name="Haryani S."/>
            <person name="Lau K.J.X."/>
            <person name="Naqvi N.I."/>
        </authorList>
    </citation>
    <scope>NUCLEOTIDE SEQUENCE [LARGE SCALE GENOMIC DNA]</scope>
    <source>
        <strain evidence="1">GMP-LS</strain>
    </source>
</reference>
<dbReference type="Proteomes" id="UP001305414">
    <property type="component" value="Unassembled WGS sequence"/>
</dbReference>
<organism evidence="1 2">
    <name type="scientific">Xylaria bambusicola</name>
    <dbReference type="NCBI Taxonomy" id="326684"/>
    <lineage>
        <taxon>Eukaryota</taxon>
        <taxon>Fungi</taxon>
        <taxon>Dikarya</taxon>
        <taxon>Ascomycota</taxon>
        <taxon>Pezizomycotina</taxon>
        <taxon>Sordariomycetes</taxon>
        <taxon>Xylariomycetidae</taxon>
        <taxon>Xylariales</taxon>
        <taxon>Xylariaceae</taxon>
        <taxon>Xylaria</taxon>
    </lineage>
</organism>
<dbReference type="AlphaFoldDB" id="A0AAN7Z6P5"/>
<comment type="caution">
    <text evidence="1">The sequence shown here is derived from an EMBL/GenBank/DDBJ whole genome shotgun (WGS) entry which is preliminary data.</text>
</comment>
<protein>
    <submittedName>
        <fullName evidence="1">Uncharacterized protein</fullName>
    </submittedName>
</protein>